<proteinExistence type="predicted"/>
<feature type="region of interest" description="Disordered" evidence="2">
    <location>
        <begin position="1"/>
        <end position="78"/>
    </location>
</feature>
<feature type="domain" description="Glycosyl transferase family 1" evidence="4">
    <location>
        <begin position="443"/>
        <end position="597"/>
    </location>
</feature>
<dbReference type="CDD" id="cd03801">
    <property type="entry name" value="GT4_PimA-like"/>
    <property type="match status" value="1"/>
</dbReference>
<keyword evidence="3" id="KW-0812">Transmembrane</keyword>
<evidence type="ECO:0000313" key="7">
    <source>
        <dbReference type="Proteomes" id="UP001314263"/>
    </source>
</evidence>
<dbReference type="InterPro" id="IPR001296">
    <property type="entry name" value="Glyco_trans_1"/>
</dbReference>
<keyword evidence="3" id="KW-0472">Membrane</keyword>
<dbReference type="GO" id="GO:0016757">
    <property type="term" value="F:glycosyltransferase activity"/>
    <property type="evidence" value="ECO:0007669"/>
    <property type="project" value="TreeGrafter"/>
</dbReference>
<dbReference type="EMBL" id="CAUYUE010000003">
    <property type="protein sequence ID" value="CAK0757884.1"/>
    <property type="molecule type" value="Genomic_DNA"/>
</dbReference>
<protein>
    <recommendedName>
        <fullName evidence="8">Glycosyltransferase</fullName>
    </recommendedName>
</protein>
<dbReference type="Pfam" id="PF13439">
    <property type="entry name" value="Glyco_transf_4"/>
    <property type="match status" value="1"/>
</dbReference>
<dbReference type="SUPFAM" id="SSF53756">
    <property type="entry name" value="UDP-Glycosyltransferase/glycogen phosphorylase"/>
    <property type="match status" value="1"/>
</dbReference>
<evidence type="ECO:0000259" key="4">
    <source>
        <dbReference type="Pfam" id="PF00534"/>
    </source>
</evidence>
<evidence type="ECO:0000259" key="5">
    <source>
        <dbReference type="Pfam" id="PF13439"/>
    </source>
</evidence>
<comment type="caution">
    <text evidence="6">The sequence shown here is derived from an EMBL/GenBank/DDBJ whole genome shotgun (WGS) entry which is preliminary data.</text>
</comment>
<keyword evidence="1" id="KW-0328">Glycosyltransferase</keyword>
<sequence>MSRRSHERSLSYPTEGQGSLESSKSLESQYSLDSQASLRLDSQAAHRSKRGFPRSESYVNLRTGGRPPQDRRSLSPGPLARALSAQHSATTVNYGGIGALPMYKAYSQSVESSLDNSPTKVKELRKDASVQQSLRIRAAKAWLLQRWPLCIAALLLLTLLAAAALQFRSNGTDGAGAPGQQSILASMRGAQSIQHLPRTLRNNMAQLLSGKGLALRGRGEPLGVCIMTADFWGLRSAGGTATAYHLLAQALAATGDMRVTFLAVTRRYQQCQEGVQAQAAAASAIRYKCLAPEHFVPGVVETYPYESLSHASLAWLKSNLALCDVVHVHEWGGVFVDVITASAYRQLKPGLRVVVEAHGGHFWSTQGSVQRPLDVTSLRIDAQERMGLQLADALISPTHYMTAFLRERAWRLPKTSLVIPNVLPPAPTGQPALKGKVEKPVWRLAFFSRLEERKGLKVFVSAVKHLQEAAAGKLDARFEVVFVGADSRVDMLPSSDWLRAKTASWKVPVKILLNVERSEALALLDEEGTLLVMCSLIDNMPYVLAEAAVKGVPLISFDVGGIGEMLEYAEHGDVIVMESTAKALSQKLQEVLDRGKTNTVQLSNHMLEGRDSWLKWHRYYAQTLSPKIEQEDLSLMMRLQRSNQGTVRVVHLTEGQQSVALHDGICGPPGVERSPDWNPALPMLLLPAGYRVKDPNTAPALMSELVLVGKALDHGVGALSFGVELAGGEHSFPTGPTWHLYTGDDSRCMESVPLLLRKSTFCSSFFAHARVFRTYQSWVLIMMLRQAGLRVHTYPEVLFTAANLTAGGGDCNPDKPPLERHISFGSASNILGDPEEVMTNLYLAPFPRPATSLIADYPYEQGHKGWQVGYRADNGSEFRQLVWHPSREPGAKPSDGTWGCPNAAQPYPAMQHSLVHPCTATAQICCGLSRAAFTLRFQSFFAAPKAMLLMAYDMWPICGDGLTLQIQHTKAGSAAPEVLMSRRHPPGSHEKPQRQKVELKMPLHVGDVVDFIVDPHTNMDCDGVYIVDMQFWPDSGDTRTWES</sequence>
<gene>
    <name evidence="6" type="ORF">CVIRNUC_002577</name>
</gene>
<feature type="transmembrane region" description="Helical" evidence="3">
    <location>
        <begin position="147"/>
        <end position="167"/>
    </location>
</feature>
<evidence type="ECO:0000256" key="2">
    <source>
        <dbReference type="SAM" id="MobiDB-lite"/>
    </source>
</evidence>
<accession>A0AAV1HZT6</accession>
<organism evidence="6 7">
    <name type="scientific">Coccomyxa viridis</name>
    <dbReference type="NCBI Taxonomy" id="1274662"/>
    <lineage>
        <taxon>Eukaryota</taxon>
        <taxon>Viridiplantae</taxon>
        <taxon>Chlorophyta</taxon>
        <taxon>core chlorophytes</taxon>
        <taxon>Trebouxiophyceae</taxon>
        <taxon>Trebouxiophyceae incertae sedis</taxon>
        <taxon>Coccomyxaceae</taxon>
        <taxon>Coccomyxa</taxon>
    </lineage>
</organism>
<evidence type="ECO:0008006" key="8">
    <source>
        <dbReference type="Google" id="ProtNLM"/>
    </source>
</evidence>
<dbReference type="Pfam" id="PF00534">
    <property type="entry name" value="Glycos_transf_1"/>
    <property type="match status" value="1"/>
</dbReference>
<reference evidence="6 7" key="1">
    <citation type="submission" date="2023-10" db="EMBL/GenBank/DDBJ databases">
        <authorList>
            <person name="Maclean D."/>
            <person name="Macfadyen A."/>
        </authorList>
    </citation>
    <scope>NUCLEOTIDE SEQUENCE [LARGE SCALE GENOMIC DNA]</scope>
</reference>
<keyword evidence="3" id="KW-1133">Transmembrane helix</keyword>
<evidence type="ECO:0000256" key="1">
    <source>
        <dbReference type="ARBA" id="ARBA00022676"/>
    </source>
</evidence>
<keyword evidence="7" id="KW-1185">Reference proteome</keyword>
<keyword evidence="1" id="KW-0808">Transferase</keyword>
<dbReference type="InterPro" id="IPR028098">
    <property type="entry name" value="Glyco_trans_4-like_N"/>
</dbReference>
<dbReference type="PANTHER" id="PTHR12526:SF638">
    <property type="entry name" value="SPORE COAT PROTEIN SA"/>
    <property type="match status" value="1"/>
</dbReference>
<name>A0AAV1HZT6_9CHLO</name>
<feature type="domain" description="Glycosyltransferase subfamily 4-like N-terminal" evidence="5">
    <location>
        <begin position="238"/>
        <end position="421"/>
    </location>
</feature>
<dbReference type="AlphaFoldDB" id="A0AAV1HZT6"/>
<dbReference type="Gene3D" id="3.40.50.2000">
    <property type="entry name" value="Glycogen Phosphorylase B"/>
    <property type="match status" value="2"/>
</dbReference>
<evidence type="ECO:0000313" key="6">
    <source>
        <dbReference type="EMBL" id="CAK0757884.1"/>
    </source>
</evidence>
<evidence type="ECO:0000256" key="3">
    <source>
        <dbReference type="SAM" id="Phobius"/>
    </source>
</evidence>
<dbReference type="PANTHER" id="PTHR12526">
    <property type="entry name" value="GLYCOSYLTRANSFERASE"/>
    <property type="match status" value="1"/>
</dbReference>
<dbReference type="Proteomes" id="UP001314263">
    <property type="component" value="Unassembled WGS sequence"/>
</dbReference>
<feature type="compositionally biased region" description="Polar residues" evidence="2">
    <location>
        <begin position="11"/>
        <end position="37"/>
    </location>
</feature>